<dbReference type="EMBL" id="CP150496">
    <property type="protein sequence ID" value="WYW55902.1"/>
    <property type="molecule type" value="Genomic_DNA"/>
</dbReference>
<name>A0ABZ2TRZ1_9FLAO</name>
<sequence>MIKTEKKIEKKEVSKFIFKRNKGIVLSLFSCLFFLILASCKAEKGDPDRFKQGVFEIPAGDGYSKTKITRIDSLQIEEYDKIVSISADSLTTEKRIKHIDTLYIKWKSNFFYSLKMKSPKKQLDKDAIYVQITKIKDSSYDFSAKIGFSKFLTDGTIYKIK</sequence>
<accession>A0ABZ2TRZ1</accession>
<organism evidence="1 2">
    <name type="scientific">Polaribacter marinaquae</name>
    <dbReference type="NCBI Taxonomy" id="1642819"/>
    <lineage>
        <taxon>Bacteria</taxon>
        <taxon>Pseudomonadati</taxon>
        <taxon>Bacteroidota</taxon>
        <taxon>Flavobacteriia</taxon>
        <taxon>Flavobacteriales</taxon>
        <taxon>Flavobacteriaceae</taxon>
    </lineage>
</organism>
<evidence type="ECO:0000313" key="1">
    <source>
        <dbReference type="EMBL" id="WYW55902.1"/>
    </source>
</evidence>
<gene>
    <name evidence="1" type="ORF">WG950_01310</name>
</gene>
<keyword evidence="2" id="KW-1185">Reference proteome</keyword>
<proteinExistence type="predicted"/>
<dbReference type="Proteomes" id="UP001491088">
    <property type="component" value="Chromosome"/>
</dbReference>
<evidence type="ECO:0008006" key="3">
    <source>
        <dbReference type="Google" id="ProtNLM"/>
    </source>
</evidence>
<protein>
    <recommendedName>
        <fullName evidence="3">Lipoprotein</fullName>
    </recommendedName>
</protein>
<reference evidence="1 2" key="1">
    <citation type="submission" date="2024-03" db="EMBL/GenBank/DDBJ databases">
        <authorList>
            <person name="Cao K."/>
        </authorList>
    </citation>
    <scope>NUCLEOTIDE SEQUENCE [LARGE SCALE GENOMIC DNA]</scope>
    <source>
        <strain evidence="1 2">MCCC 1K00696</strain>
    </source>
</reference>
<evidence type="ECO:0000313" key="2">
    <source>
        <dbReference type="Proteomes" id="UP001491088"/>
    </source>
</evidence>
<dbReference type="RefSeq" id="WP_340933622.1">
    <property type="nucleotide sequence ID" value="NZ_CP150496.1"/>
</dbReference>